<evidence type="ECO:0000313" key="3">
    <source>
        <dbReference type="Proteomes" id="UP000324629"/>
    </source>
</evidence>
<feature type="transmembrane region" description="Helical" evidence="1">
    <location>
        <begin position="91"/>
        <end position="113"/>
    </location>
</feature>
<organism evidence="2 3">
    <name type="scientific">Paragonimus westermani</name>
    <dbReference type="NCBI Taxonomy" id="34504"/>
    <lineage>
        <taxon>Eukaryota</taxon>
        <taxon>Metazoa</taxon>
        <taxon>Spiralia</taxon>
        <taxon>Lophotrochozoa</taxon>
        <taxon>Platyhelminthes</taxon>
        <taxon>Trematoda</taxon>
        <taxon>Digenea</taxon>
        <taxon>Plagiorchiida</taxon>
        <taxon>Troglotremata</taxon>
        <taxon>Troglotrematidae</taxon>
        <taxon>Paragonimus</taxon>
    </lineage>
</organism>
<evidence type="ECO:0000256" key="1">
    <source>
        <dbReference type="SAM" id="Phobius"/>
    </source>
</evidence>
<keyword evidence="1" id="KW-0812">Transmembrane</keyword>
<gene>
    <name evidence="2" type="ORF">DEA37_0014544</name>
</gene>
<reference evidence="2 3" key="1">
    <citation type="journal article" date="2019" name="Gigascience">
        <title>Whole-genome sequence of the oriental lung fluke Paragonimus westermani.</title>
        <authorList>
            <person name="Oey H."/>
            <person name="Zakrzewski M."/>
            <person name="Narain K."/>
            <person name="Devi K.R."/>
            <person name="Agatsuma T."/>
            <person name="Nawaratna S."/>
            <person name="Gobert G.N."/>
            <person name="Jones M.K."/>
            <person name="Ragan M.A."/>
            <person name="McManus D.P."/>
            <person name="Krause L."/>
        </authorList>
    </citation>
    <scope>NUCLEOTIDE SEQUENCE [LARGE SCALE GENOMIC DNA]</scope>
    <source>
        <strain evidence="2 3">IND2009</strain>
    </source>
</reference>
<keyword evidence="1" id="KW-0472">Membrane</keyword>
<proteinExistence type="predicted"/>
<keyword evidence="1" id="KW-1133">Transmembrane helix</keyword>
<comment type="caution">
    <text evidence="2">The sequence shown here is derived from an EMBL/GenBank/DDBJ whole genome shotgun (WGS) entry which is preliminary data.</text>
</comment>
<sequence length="209" mass="24210">MFESPTELFAKLTRNFSETKHPKYHFKRGDLLQLIRWINDKCFYGYHNQLGRIISVPADHVEFLKEDKAKLLTGHVGRCIKLRAGSYARNFLYYHLASTFIWVLSFLLGGFVLKDFWKRAWLLDTPSWLTLFFTSLSLIAHHSVLPTTLAYSDPKVLLRTKKANGTRVIYSGNKSMGSAFQQNRKQKHICLQHWSQKVMVAMAPSAPFL</sequence>
<protein>
    <submittedName>
        <fullName evidence="2">Uncharacterized protein</fullName>
    </submittedName>
</protein>
<feature type="transmembrane region" description="Helical" evidence="1">
    <location>
        <begin position="128"/>
        <end position="152"/>
    </location>
</feature>
<evidence type="ECO:0000313" key="2">
    <source>
        <dbReference type="EMBL" id="KAA3674041.1"/>
    </source>
</evidence>
<accession>A0A5J4NEG1</accession>
<dbReference type="AlphaFoldDB" id="A0A5J4NEG1"/>
<dbReference type="Proteomes" id="UP000324629">
    <property type="component" value="Unassembled WGS sequence"/>
</dbReference>
<name>A0A5J4NEG1_9TREM</name>
<keyword evidence="3" id="KW-1185">Reference proteome</keyword>
<dbReference type="EMBL" id="QNGE01003438">
    <property type="protein sequence ID" value="KAA3674041.1"/>
    <property type="molecule type" value="Genomic_DNA"/>
</dbReference>